<evidence type="ECO:0000313" key="2">
    <source>
        <dbReference type="EMBL" id="MBP2025680.1"/>
    </source>
</evidence>
<dbReference type="RefSeq" id="WP_210060991.1">
    <property type="nucleotide sequence ID" value="NZ_JAGGLJ010000010.1"/>
</dbReference>
<accession>A0ABS4KE59</accession>
<sequence>MKKAKIFKIIAIIAFVLLVLSTITYFISTKTNAFAINDINFAKVYKTLFIIILLFSSFSASAKMKAKEKKD</sequence>
<comment type="caution">
    <text evidence="2">The sequence shown here is derived from an EMBL/GenBank/DDBJ whole genome shotgun (WGS) entry which is preliminary data.</text>
</comment>
<evidence type="ECO:0000256" key="1">
    <source>
        <dbReference type="SAM" id="Phobius"/>
    </source>
</evidence>
<keyword evidence="1" id="KW-0472">Membrane</keyword>
<evidence type="ECO:0000313" key="3">
    <source>
        <dbReference type="Proteomes" id="UP001519306"/>
    </source>
</evidence>
<name>A0ABS4KE59_9FIRM</name>
<reference evidence="2 3" key="1">
    <citation type="submission" date="2021-03" db="EMBL/GenBank/DDBJ databases">
        <title>Genomic Encyclopedia of Type Strains, Phase IV (KMG-IV): sequencing the most valuable type-strain genomes for metagenomic binning, comparative biology and taxonomic classification.</title>
        <authorList>
            <person name="Goeker M."/>
        </authorList>
    </citation>
    <scope>NUCLEOTIDE SEQUENCE [LARGE SCALE GENOMIC DNA]</scope>
    <source>
        <strain evidence="2 3">DSM 27563</strain>
    </source>
</reference>
<feature type="transmembrane region" description="Helical" evidence="1">
    <location>
        <begin position="47"/>
        <end position="64"/>
    </location>
</feature>
<dbReference type="EMBL" id="JAGGLJ010000010">
    <property type="protein sequence ID" value="MBP2025680.1"/>
    <property type="molecule type" value="Genomic_DNA"/>
</dbReference>
<feature type="transmembrane region" description="Helical" evidence="1">
    <location>
        <begin position="7"/>
        <end position="27"/>
    </location>
</feature>
<gene>
    <name evidence="2" type="ORF">J2Z71_001223</name>
</gene>
<organism evidence="2 3">
    <name type="scientific">Peptoniphilus stercorisuis</name>
    <dbReference type="NCBI Taxonomy" id="1436965"/>
    <lineage>
        <taxon>Bacteria</taxon>
        <taxon>Bacillati</taxon>
        <taxon>Bacillota</taxon>
        <taxon>Tissierellia</taxon>
        <taxon>Tissierellales</taxon>
        <taxon>Peptoniphilaceae</taxon>
        <taxon>Peptoniphilus</taxon>
    </lineage>
</organism>
<keyword evidence="3" id="KW-1185">Reference proteome</keyword>
<protein>
    <submittedName>
        <fullName evidence="2">Uncharacterized protein</fullName>
    </submittedName>
</protein>
<dbReference type="Proteomes" id="UP001519306">
    <property type="component" value="Unassembled WGS sequence"/>
</dbReference>
<keyword evidence="1" id="KW-1133">Transmembrane helix</keyword>
<proteinExistence type="predicted"/>
<keyword evidence="1" id="KW-0812">Transmembrane</keyword>